<dbReference type="Proteomes" id="UP001144323">
    <property type="component" value="Unassembled WGS sequence"/>
</dbReference>
<evidence type="ECO:0000313" key="4">
    <source>
        <dbReference type="EMBL" id="GLI93187.1"/>
    </source>
</evidence>
<dbReference type="RefSeq" id="WP_281802849.1">
    <property type="nucleotide sequence ID" value="NZ_BSEC01000001.1"/>
</dbReference>
<gene>
    <name evidence="4" type="ORF">LMG27198_21790</name>
</gene>
<evidence type="ECO:0000259" key="3">
    <source>
        <dbReference type="Pfam" id="PF02974"/>
    </source>
</evidence>
<dbReference type="InterPro" id="IPR021140">
    <property type="entry name" value="Inh/Omp19"/>
</dbReference>
<accession>A0A9W6LS72</accession>
<organism evidence="4 5">
    <name type="scientific">Methylocystis echinoides</name>
    <dbReference type="NCBI Taxonomy" id="29468"/>
    <lineage>
        <taxon>Bacteria</taxon>
        <taxon>Pseudomonadati</taxon>
        <taxon>Pseudomonadota</taxon>
        <taxon>Alphaproteobacteria</taxon>
        <taxon>Hyphomicrobiales</taxon>
        <taxon>Methylocystaceae</taxon>
        <taxon>Methylocystis</taxon>
    </lineage>
</organism>
<comment type="caution">
    <text evidence="4">The sequence shown here is derived from an EMBL/GenBank/DDBJ whole genome shotgun (WGS) entry which is preliminary data.</text>
</comment>
<keyword evidence="1 2" id="KW-0732">Signal</keyword>
<dbReference type="Pfam" id="PF02974">
    <property type="entry name" value="Inh"/>
    <property type="match status" value="1"/>
</dbReference>
<dbReference type="InterPro" id="IPR016085">
    <property type="entry name" value="Protease_inh_B-barrel_dom"/>
</dbReference>
<feature type="chain" id="PRO_5040850430" description="Alkaline proteinase inhibitor/ Outer membrane lipoprotein Omp19 domain-containing protein" evidence="2">
    <location>
        <begin position="28"/>
        <end position="120"/>
    </location>
</feature>
<sequence>MSTISSGLRLGLCAAALVLLPLSGALAAGDVAGRYSVLRDDKDTGCMLTLMGGGRAQLAPACRDNGVVVFDPVKWTLEHGMLALTARKGHKAHFEKDGAGVWRRDAKEDAKRSLGFKPIP</sequence>
<dbReference type="EMBL" id="BSEC01000001">
    <property type="protein sequence ID" value="GLI93187.1"/>
    <property type="molecule type" value="Genomic_DNA"/>
</dbReference>
<dbReference type="GO" id="GO:0004866">
    <property type="term" value="F:endopeptidase inhibitor activity"/>
    <property type="evidence" value="ECO:0007669"/>
    <property type="project" value="InterPro"/>
</dbReference>
<evidence type="ECO:0000256" key="1">
    <source>
        <dbReference type="ARBA" id="ARBA00022729"/>
    </source>
</evidence>
<evidence type="ECO:0000313" key="5">
    <source>
        <dbReference type="Proteomes" id="UP001144323"/>
    </source>
</evidence>
<dbReference type="AlphaFoldDB" id="A0A9W6LS72"/>
<name>A0A9W6LS72_9HYPH</name>
<proteinExistence type="predicted"/>
<keyword evidence="5" id="KW-1185">Reference proteome</keyword>
<feature type="domain" description="Alkaline proteinase inhibitor/ Outer membrane lipoprotein Omp19" evidence="3">
    <location>
        <begin position="27"/>
        <end position="113"/>
    </location>
</feature>
<feature type="signal peptide" evidence="2">
    <location>
        <begin position="1"/>
        <end position="27"/>
    </location>
</feature>
<evidence type="ECO:0000256" key="2">
    <source>
        <dbReference type="SAM" id="SignalP"/>
    </source>
</evidence>
<dbReference type="SUPFAM" id="SSF50882">
    <property type="entry name" value="beta-Barrel protease inhibitors"/>
    <property type="match status" value="1"/>
</dbReference>
<protein>
    <recommendedName>
        <fullName evidence="3">Alkaline proteinase inhibitor/ Outer membrane lipoprotein Omp19 domain-containing protein</fullName>
    </recommendedName>
</protein>
<dbReference type="Gene3D" id="2.40.128.10">
    <property type="match status" value="1"/>
</dbReference>
<reference evidence="4" key="1">
    <citation type="journal article" date="2023" name="Int. J. Syst. Evol. Microbiol.">
        <title>Methylocystis iwaonis sp. nov., a type II methane-oxidizing bacterium from surface soil of a rice paddy field in Japan, and emended description of the genus Methylocystis (ex Whittenbury et al. 1970) Bowman et al. 1993.</title>
        <authorList>
            <person name="Kaise H."/>
            <person name="Sawadogo J.B."/>
            <person name="Alam M.S."/>
            <person name="Ueno C."/>
            <person name="Dianou D."/>
            <person name="Shinjo R."/>
            <person name="Asakawa S."/>
        </authorList>
    </citation>
    <scope>NUCLEOTIDE SEQUENCE</scope>
    <source>
        <strain evidence="4">LMG27198</strain>
    </source>
</reference>